<dbReference type="InterPro" id="IPR009056">
    <property type="entry name" value="Cyt_c-like_dom"/>
</dbReference>
<evidence type="ECO:0000313" key="13">
    <source>
        <dbReference type="EMBL" id="CAB3808688.1"/>
    </source>
</evidence>
<evidence type="ECO:0000256" key="6">
    <source>
        <dbReference type="ARBA" id="ARBA00022737"/>
    </source>
</evidence>
<keyword evidence="13" id="KW-0560">Oxidoreductase</keyword>
<evidence type="ECO:0000256" key="11">
    <source>
        <dbReference type="SAM" id="SignalP"/>
    </source>
</evidence>
<feature type="domain" description="Cytochrome c" evidence="12">
    <location>
        <begin position="186"/>
        <end position="299"/>
    </location>
</feature>
<dbReference type="GO" id="GO:0009055">
    <property type="term" value="F:electron transfer activity"/>
    <property type="evidence" value="ECO:0007669"/>
    <property type="project" value="InterPro"/>
</dbReference>
<dbReference type="InterPro" id="IPR036909">
    <property type="entry name" value="Cyt_c-like_dom_sf"/>
</dbReference>
<feature type="binding site" description="axial binding residue" evidence="10">
    <location>
        <position position="205"/>
    </location>
    <ligand>
        <name>heme c</name>
        <dbReference type="ChEBI" id="CHEBI:61717"/>
        <label>2</label>
    </ligand>
    <ligandPart>
        <name>Fe</name>
        <dbReference type="ChEBI" id="CHEBI:18248"/>
    </ligandPart>
</feature>
<comment type="cofactor">
    <cofactor evidence="9">
        <name>heme c</name>
        <dbReference type="ChEBI" id="CHEBI:61717"/>
    </cofactor>
    <text evidence="9">Binds 3 heme c groups covalently per subunit.</text>
</comment>
<dbReference type="AlphaFoldDB" id="A0A6J5H0M7"/>
<feature type="binding site" description="covalent" evidence="9">
    <location>
        <position position="204"/>
    </location>
    <ligand>
        <name>heme c</name>
        <dbReference type="ChEBI" id="CHEBI:61717"/>
        <label>2</label>
    </ligand>
</feature>
<evidence type="ECO:0000256" key="9">
    <source>
        <dbReference type="PIRSR" id="PIRSR000018-50"/>
    </source>
</evidence>
<feature type="binding site" description="covalent" evidence="9">
    <location>
        <position position="337"/>
    </location>
    <ligand>
        <name>heme c</name>
        <dbReference type="ChEBI" id="CHEBI:61717"/>
        <label>3</label>
    </ligand>
</feature>
<evidence type="ECO:0000256" key="3">
    <source>
        <dbReference type="ARBA" id="ARBA00022617"/>
    </source>
</evidence>
<gene>
    <name evidence="13" type="ORF">LMG27177_06616</name>
</gene>
<feature type="binding site" description="covalent" evidence="9">
    <location>
        <position position="201"/>
    </location>
    <ligand>
        <name>heme c</name>
        <dbReference type="ChEBI" id="CHEBI:61717"/>
        <label>2</label>
    </ligand>
</feature>
<keyword evidence="2" id="KW-1003">Cell membrane</keyword>
<dbReference type="Proteomes" id="UP000494252">
    <property type="component" value="Unassembled WGS sequence"/>
</dbReference>
<keyword evidence="5 11" id="KW-0732">Signal</keyword>
<evidence type="ECO:0000313" key="14">
    <source>
        <dbReference type="Proteomes" id="UP000494252"/>
    </source>
</evidence>
<feature type="domain" description="Cytochrome c" evidence="12">
    <location>
        <begin position="321"/>
        <end position="411"/>
    </location>
</feature>
<dbReference type="PANTHER" id="PTHR35008">
    <property type="entry name" value="BLL4482 PROTEIN-RELATED"/>
    <property type="match status" value="1"/>
</dbReference>
<reference evidence="13 14" key="1">
    <citation type="submission" date="2020-04" db="EMBL/GenBank/DDBJ databases">
        <authorList>
            <person name="De Canck E."/>
        </authorList>
    </citation>
    <scope>NUCLEOTIDE SEQUENCE [LARGE SCALE GENOMIC DNA]</scope>
    <source>
        <strain evidence="13 14">LMG 27177</strain>
    </source>
</reference>
<dbReference type="RefSeq" id="WP_175165670.1">
    <property type="nucleotide sequence ID" value="NZ_CADIKI010000027.1"/>
</dbReference>
<organism evidence="13 14">
    <name type="scientific">Paraburkholderia fynbosensis</name>
    <dbReference type="NCBI Taxonomy" id="1200993"/>
    <lineage>
        <taxon>Bacteria</taxon>
        <taxon>Pseudomonadati</taxon>
        <taxon>Pseudomonadota</taxon>
        <taxon>Betaproteobacteria</taxon>
        <taxon>Burkholderiales</taxon>
        <taxon>Burkholderiaceae</taxon>
        <taxon>Paraburkholderia</taxon>
    </lineage>
</organism>
<evidence type="ECO:0000256" key="10">
    <source>
        <dbReference type="PIRSR" id="PIRSR000018-51"/>
    </source>
</evidence>
<keyword evidence="4 10" id="KW-0479">Metal-binding</keyword>
<feature type="binding site" description="axial binding residue" evidence="10">
    <location>
        <position position="58"/>
    </location>
    <ligand>
        <name>heme c</name>
        <dbReference type="ChEBI" id="CHEBI:61717"/>
        <label>1</label>
    </ligand>
    <ligandPart>
        <name>Fe</name>
        <dbReference type="ChEBI" id="CHEBI:18248"/>
    </ligandPart>
</feature>
<evidence type="ECO:0000259" key="12">
    <source>
        <dbReference type="PROSITE" id="PS51007"/>
    </source>
</evidence>
<name>A0A6J5H0M7_9BURK</name>
<dbReference type="Pfam" id="PF13442">
    <property type="entry name" value="Cytochrome_CBB3"/>
    <property type="match status" value="1"/>
</dbReference>
<dbReference type="Gene3D" id="1.10.760.10">
    <property type="entry name" value="Cytochrome c-like domain"/>
    <property type="match status" value="3"/>
</dbReference>
<feature type="binding site" description="covalent" evidence="9">
    <location>
        <position position="334"/>
    </location>
    <ligand>
        <name>heme c</name>
        <dbReference type="ChEBI" id="CHEBI:61717"/>
        <label>3</label>
    </ligand>
</feature>
<dbReference type="GO" id="GO:0005886">
    <property type="term" value="C:plasma membrane"/>
    <property type="evidence" value="ECO:0007669"/>
    <property type="project" value="UniProtKB-SubCell"/>
</dbReference>
<dbReference type="GO" id="GO:0033717">
    <property type="term" value="F:gluconate 2-dehydrogenase (acceptor) activity"/>
    <property type="evidence" value="ECO:0007669"/>
    <property type="project" value="UniProtKB-EC"/>
</dbReference>
<accession>A0A6J5H0M7</accession>
<comment type="subcellular location">
    <subcellularLocation>
        <location evidence="1">Cell membrane</location>
    </subcellularLocation>
</comment>
<feature type="binding site" description="covalent" evidence="9">
    <location>
        <position position="54"/>
    </location>
    <ligand>
        <name>heme c</name>
        <dbReference type="ChEBI" id="CHEBI:61717"/>
        <label>1</label>
    </ligand>
</feature>
<dbReference type="SUPFAM" id="SSF46626">
    <property type="entry name" value="Cytochrome c"/>
    <property type="match status" value="3"/>
</dbReference>
<dbReference type="PROSITE" id="PS51007">
    <property type="entry name" value="CYTC"/>
    <property type="match status" value="3"/>
</dbReference>
<keyword evidence="8" id="KW-0472">Membrane</keyword>
<feature type="signal peptide" evidence="11">
    <location>
        <begin position="1"/>
        <end position="23"/>
    </location>
</feature>
<dbReference type="InterPro" id="IPR051459">
    <property type="entry name" value="Cytochrome_c-type_DH"/>
</dbReference>
<evidence type="ECO:0000256" key="1">
    <source>
        <dbReference type="ARBA" id="ARBA00004236"/>
    </source>
</evidence>
<dbReference type="GO" id="GO:0020037">
    <property type="term" value="F:heme binding"/>
    <property type="evidence" value="ECO:0007669"/>
    <property type="project" value="InterPro"/>
</dbReference>
<feature type="binding site" description="covalent" evidence="9">
    <location>
        <position position="57"/>
    </location>
    <ligand>
        <name>heme c</name>
        <dbReference type="ChEBI" id="CHEBI:61717"/>
        <label>1</label>
    </ligand>
</feature>
<keyword evidence="3 9" id="KW-0349">Heme</keyword>
<sequence length="433" mass="45550">MRKIITGVAAAVVVAVGALWAFASVQPAAAIDPAFAGRQGDAVHGAYLARVGDCVACHTAKGGAPFAGGLPFDTPVGRIYSTNITSDREHGIGGYTFEQFVLAMRQGVRKDGARLYPAMPFTSYAKVSDADLRDLYAYFSTQVPASAQPNHASDAIWPLSIRWPLAYWSRAFHDDSRYVADTSKNVEWNRGAYLVQGLAHCGSCHTPRGVGFEEKDLSGKSDLYLSGSSLERTAPINLRSAAGGGLVNWSKEDIVASLKTGRNPHSSVSGPMGEVVEHSTQYLSDGDLGAIAVYLKSLGGSADSTPFHADDTTLKSVLAGQATGRGASIYIDSCAACHRQNGQGATRVFPSLVDNPMVTQANPDSLVAVILGGARLPSTASAPSPLAMPPFGWRYGDDDVAQLATFIRSSWGNKGAAVTADQVAKVRARVAAN</sequence>
<keyword evidence="7 10" id="KW-0408">Iron</keyword>
<proteinExistence type="predicted"/>
<evidence type="ECO:0000256" key="2">
    <source>
        <dbReference type="ARBA" id="ARBA00022475"/>
    </source>
</evidence>
<evidence type="ECO:0000256" key="4">
    <source>
        <dbReference type="ARBA" id="ARBA00022723"/>
    </source>
</evidence>
<keyword evidence="6" id="KW-0677">Repeat</keyword>
<evidence type="ECO:0000256" key="5">
    <source>
        <dbReference type="ARBA" id="ARBA00022729"/>
    </source>
</evidence>
<keyword evidence="14" id="KW-1185">Reference proteome</keyword>
<dbReference type="InterPro" id="IPR014353">
    <property type="entry name" value="Membr-bd_ADH_cyt_c"/>
</dbReference>
<evidence type="ECO:0000256" key="7">
    <source>
        <dbReference type="ARBA" id="ARBA00023004"/>
    </source>
</evidence>
<dbReference type="PIRSF" id="PIRSF000018">
    <property type="entry name" value="Mb_ADH_cyt_c"/>
    <property type="match status" value="1"/>
</dbReference>
<protein>
    <submittedName>
        <fullName evidence="13">Gluconate 2-dehydrogenase cytochrome c subunit</fullName>
        <ecNumber evidence="13">1.1.99.3</ecNumber>
    </submittedName>
</protein>
<feature type="chain" id="PRO_5026677068" evidence="11">
    <location>
        <begin position="24"/>
        <end position="433"/>
    </location>
</feature>
<dbReference type="EC" id="1.1.99.3" evidence="13"/>
<dbReference type="GO" id="GO:0005506">
    <property type="term" value="F:iron ion binding"/>
    <property type="evidence" value="ECO:0007669"/>
    <property type="project" value="InterPro"/>
</dbReference>
<evidence type="ECO:0000256" key="8">
    <source>
        <dbReference type="ARBA" id="ARBA00023136"/>
    </source>
</evidence>
<dbReference type="EMBL" id="CADIKI010000027">
    <property type="protein sequence ID" value="CAB3808688.1"/>
    <property type="molecule type" value="Genomic_DNA"/>
</dbReference>
<feature type="binding site" description="axial binding residue" evidence="10">
    <location>
        <position position="338"/>
    </location>
    <ligand>
        <name>heme c</name>
        <dbReference type="ChEBI" id="CHEBI:61717"/>
        <label>3</label>
    </ligand>
    <ligandPart>
        <name>Fe</name>
        <dbReference type="ChEBI" id="CHEBI:18248"/>
    </ligandPart>
</feature>
<feature type="domain" description="Cytochrome c" evidence="12">
    <location>
        <begin position="40"/>
        <end position="143"/>
    </location>
</feature>
<dbReference type="PANTHER" id="PTHR35008:SF8">
    <property type="entry name" value="ALCOHOL DEHYDROGENASE CYTOCHROME C SUBUNIT"/>
    <property type="match status" value="1"/>
</dbReference>